<feature type="region of interest" description="Disordered" evidence="1">
    <location>
        <begin position="1"/>
        <end position="46"/>
    </location>
</feature>
<dbReference type="OrthoDB" id="4696832at2759"/>
<evidence type="ECO:0000313" key="3">
    <source>
        <dbReference type="Proteomes" id="UP000664132"/>
    </source>
</evidence>
<evidence type="ECO:0000313" key="2">
    <source>
        <dbReference type="EMBL" id="KAG4415105.1"/>
    </source>
</evidence>
<protein>
    <submittedName>
        <fullName evidence="2">Uncharacterized protein</fullName>
    </submittedName>
</protein>
<gene>
    <name evidence="2" type="ORF">IFR04_011742</name>
</gene>
<proteinExistence type="predicted"/>
<keyword evidence="3" id="KW-1185">Reference proteome</keyword>
<dbReference type="EMBL" id="JAFJYH010000235">
    <property type="protein sequence ID" value="KAG4415105.1"/>
    <property type="molecule type" value="Genomic_DNA"/>
</dbReference>
<sequence length="626" mass="68980">MEGKRKGSAAAASGKAQKRAKKDVSAGQGAPSTQMLTARAPNHEDGGESVFCASGVAFEPGDVSGASGGVGVGSRLAGSGSGSGGYDGFGGDDLGEDGVVVGDPFEGMAEPDGVVLDGNMSDEYSSSSPWNPQEWIGFFFNLGKGHVLASQIEAFVRETMALDGLIASEGVAEWLRGDGSGWASHCPSLDEIWERYSAEFAGTCNCDIGDLVKPSGPLHAILCIVWHYPTFNTSKAKFGMTFDPTNGCLSKQKGKLGQTGSVLTLDSYPRRMKAPKPRGNPFVVMSYWKELHEMSRKFLAEVSKHSRIRIILGEDNWVDFLQDITKSSDVTYTKIPISEYGKEAFELYGRPYSMYVARGKLDRKIRQLVFASWHLERFFYPMCVEAAKIHDTIWNICAAIAGLDTVQSDYFEHSVVKKSLSISRWNGKNGDLVGVVVAMVGWEKRHNQVMDEGVVRHIFGSWLRENEQLLEGRAGSLAKRIHLVLSSRGADTNRKRGFPELIAANDRRKAEGYPTLVKGTQTARANKMARTAGQWEAIKASETLDTWKRGMNDEALPKAERKAFKTCVTKYESFEVPDPDLHKRSVALRQWKREKKLTFWSEETPEGLRWEGCDGELQEDEVPDAL</sequence>
<comment type="caution">
    <text evidence="2">The sequence shown here is derived from an EMBL/GenBank/DDBJ whole genome shotgun (WGS) entry which is preliminary data.</text>
</comment>
<name>A0A8H7W2U6_9HELO</name>
<evidence type="ECO:0000256" key="1">
    <source>
        <dbReference type="SAM" id="MobiDB-lite"/>
    </source>
</evidence>
<reference evidence="2" key="1">
    <citation type="submission" date="2021-02" db="EMBL/GenBank/DDBJ databases">
        <title>Genome sequence Cadophora malorum strain M34.</title>
        <authorList>
            <person name="Stefanovic E."/>
            <person name="Vu D."/>
            <person name="Scully C."/>
            <person name="Dijksterhuis J."/>
            <person name="Roader J."/>
            <person name="Houbraken J."/>
        </authorList>
    </citation>
    <scope>NUCLEOTIDE SEQUENCE</scope>
    <source>
        <strain evidence="2">M34</strain>
    </source>
</reference>
<dbReference type="Proteomes" id="UP000664132">
    <property type="component" value="Unassembled WGS sequence"/>
</dbReference>
<accession>A0A8H7W2U6</accession>
<organism evidence="2 3">
    <name type="scientific">Cadophora malorum</name>
    <dbReference type="NCBI Taxonomy" id="108018"/>
    <lineage>
        <taxon>Eukaryota</taxon>
        <taxon>Fungi</taxon>
        <taxon>Dikarya</taxon>
        <taxon>Ascomycota</taxon>
        <taxon>Pezizomycotina</taxon>
        <taxon>Leotiomycetes</taxon>
        <taxon>Helotiales</taxon>
        <taxon>Ploettnerulaceae</taxon>
        <taxon>Cadophora</taxon>
    </lineage>
</organism>
<dbReference type="AlphaFoldDB" id="A0A8H7W2U6"/>